<protein>
    <submittedName>
        <fullName evidence="7">Lipid A export ATP-binding/permease protein MsbA</fullName>
        <ecNumber evidence="7">3.6.3.-</ecNumber>
    </submittedName>
</protein>
<proteinExistence type="predicted"/>
<evidence type="ECO:0000256" key="2">
    <source>
        <dbReference type="ARBA" id="ARBA00022692"/>
    </source>
</evidence>
<evidence type="ECO:0000256" key="4">
    <source>
        <dbReference type="ARBA" id="ARBA00023136"/>
    </source>
</evidence>
<dbReference type="Proteomes" id="UP000274100">
    <property type="component" value="Chromosome"/>
</dbReference>
<evidence type="ECO:0000259" key="6">
    <source>
        <dbReference type="PROSITE" id="PS50929"/>
    </source>
</evidence>
<dbReference type="InterPro" id="IPR036640">
    <property type="entry name" value="ABC1_TM_sf"/>
</dbReference>
<gene>
    <name evidence="7" type="primary">msbA_4</name>
    <name evidence="7" type="ORF">NCTC10297_01242</name>
</gene>
<dbReference type="InterPro" id="IPR011527">
    <property type="entry name" value="ABC1_TM_dom"/>
</dbReference>
<keyword evidence="4 5" id="KW-0472">Membrane</keyword>
<reference evidence="7 8" key="1">
    <citation type="submission" date="2018-12" db="EMBL/GenBank/DDBJ databases">
        <authorList>
            <consortium name="Pathogen Informatics"/>
        </authorList>
    </citation>
    <scope>NUCLEOTIDE SEQUENCE [LARGE SCALE GENOMIC DNA]</scope>
    <source>
        <strain evidence="7 8">NCTC10297</strain>
    </source>
</reference>
<keyword evidence="3 5" id="KW-1133">Transmembrane helix</keyword>
<keyword evidence="7" id="KW-0547">Nucleotide-binding</keyword>
<dbReference type="GO" id="GO:0005524">
    <property type="term" value="F:ATP binding"/>
    <property type="evidence" value="ECO:0007669"/>
    <property type="project" value="UniProtKB-KW"/>
</dbReference>
<evidence type="ECO:0000313" key="8">
    <source>
        <dbReference type="Proteomes" id="UP000274100"/>
    </source>
</evidence>
<evidence type="ECO:0000313" key="7">
    <source>
        <dbReference type="EMBL" id="VEG13279.1"/>
    </source>
</evidence>
<feature type="domain" description="ABC transmembrane type-1" evidence="6">
    <location>
        <begin position="1"/>
        <end position="85"/>
    </location>
</feature>
<name>A0A3S4SZD5_9GAMM</name>
<sequence length="85" mass="9719">MAISYLRQDMFDKMLLLPSGYYQNTPSGHVLMNIVQMAENSMSNASNVFIVLTRDTLIVIGLVFVLFYLNWQLTLIVLIMFPVLS</sequence>
<keyword evidence="7" id="KW-0067">ATP-binding</keyword>
<evidence type="ECO:0000256" key="5">
    <source>
        <dbReference type="SAM" id="Phobius"/>
    </source>
</evidence>
<dbReference type="KEGG" id="mcun:NCTC10297_01242"/>
<dbReference type="Gene3D" id="1.20.1560.10">
    <property type="entry name" value="ABC transporter type 1, transmembrane domain"/>
    <property type="match status" value="1"/>
</dbReference>
<dbReference type="EMBL" id="LR134343">
    <property type="protein sequence ID" value="VEG13279.1"/>
    <property type="molecule type" value="Genomic_DNA"/>
</dbReference>
<organism evidence="7 8">
    <name type="scientific">Moraxella cuniculi</name>
    <dbReference type="NCBI Taxonomy" id="34061"/>
    <lineage>
        <taxon>Bacteria</taxon>
        <taxon>Pseudomonadati</taxon>
        <taxon>Pseudomonadota</taxon>
        <taxon>Gammaproteobacteria</taxon>
        <taxon>Moraxellales</taxon>
        <taxon>Moraxellaceae</taxon>
        <taxon>Moraxella</taxon>
    </lineage>
</organism>
<accession>A0A3S4SZD5</accession>
<dbReference type="Pfam" id="PF00664">
    <property type="entry name" value="ABC_membrane"/>
    <property type="match status" value="1"/>
</dbReference>
<keyword evidence="7" id="KW-0378">Hydrolase</keyword>
<comment type="subcellular location">
    <subcellularLocation>
        <location evidence="1">Cell membrane</location>
        <topology evidence="1">Multi-pass membrane protein</topology>
    </subcellularLocation>
</comment>
<evidence type="ECO:0000256" key="1">
    <source>
        <dbReference type="ARBA" id="ARBA00004651"/>
    </source>
</evidence>
<evidence type="ECO:0000256" key="3">
    <source>
        <dbReference type="ARBA" id="ARBA00022989"/>
    </source>
</evidence>
<dbReference type="SUPFAM" id="SSF90123">
    <property type="entry name" value="ABC transporter transmembrane region"/>
    <property type="match status" value="1"/>
</dbReference>
<dbReference type="GO" id="GO:0016787">
    <property type="term" value="F:hydrolase activity"/>
    <property type="evidence" value="ECO:0007669"/>
    <property type="project" value="UniProtKB-KW"/>
</dbReference>
<dbReference type="GO" id="GO:0005886">
    <property type="term" value="C:plasma membrane"/>
    <property type="evidence" value="ECO:0007669"/>
    <property type="project" value="UniProtKB-SubCell"/>
</dbReference>
<dbReference type="GO" id="GO:0140359">
    <property type="term" value="F:ABC-type transporter activity"/>
    <property type="evidence" value="ECO:0007669"/>
    <property type="project" value="InterPro"/>
</dbReference>
<dbReference type="PROSITE" id="PS50929">
    <property type="entry name" value="ABC_TM1F"/>
    <property type="match status" value="1"/>
</dbReference>
<keyword evidence="2 5" id="KW-0812">Transmembrane</keyword>
<dbReference type="EC" id="3.6.3.-" evidence="7"/>
<dbReference type="AlphaFoldDB" id="A0A3S4SZD5"/>
<feature type="transmembrane region" description="Helical" evidence="5">
    <location>
        <begin position="57"/>
        <end position="84"/>
    </location>
</feature>